<dbReference type="AlphaFoldDB" id="A0A934MSL5"/>
<dbReference type="Proteomes" id="UP000640274">
    <property type="component" value="Unassembled WGS sequence"/>
</dbReference>
<keyword evidence="2" id="KW-1185">Reference proteome</keyword>
<dbReference type="PANTHER" id="PTHR39185">
    <property type="entry name" value="SWARMING MOTILITY PROTEIN SWRD"/>
    <property type="match status" value="1"/>
</dbReference>
<dbReference type="EMBL" id="JAELUP010000103">
    <property type="protein sequence ID" value="MBJ6363384.1"/>
    <property type="molecule type" value="Genomic_DNA"/>
</dbReference>
<gene>
    <name evidence="1" type="ORF">JFN88_19450</name>
</gene>
<accession>A0A934MSL5</accession>
<evidence type="ECO:0000313" key="2">
    <source>
        <dbReference type="Proteomes" id="UP000640274"/>
    </source>
</evidence>
<dbReference type="RefSeq" id="WP_199020930.1">
    <property type="nucleotide sequence ID" value="NZ_JAELUP010000103.1"/>
</dbReference>
<protein>
    <submittedName>
        <fullName evidence="1">Flagellar FlbD family protein</fullName>
    </submittedName>
</protein>
<organism evidence="1 2">
    <name type="scientific">Paenibacillus roseus</name>
    <dbReference type="NCBI Taxonomy" id="2798579"/>
    <lineage>
        <taxon>Bacteria</taxon>
        <taxon>Bacillati</taxon>
        <taxon>Bacillota</taxon>
        <taxon>Bacilli</taxon>
        <taxon>Bacillales</taxon>
        <taxon>Paenibacillaceae</taxon>
        <taxon>Paenibacillus</taxon>
    </lineage>
</organism>
<keyword evidence="1" id="KW-0969">Cilium</keyword>
<comment type="caution">
    <text evidence="1">The sequence shown here is derived from an EMBL/GenBank/DDBJ whole genome shotgun (WGS) entry which is preliminary data.</text>
</comment>
<keyword evidence="1" id="KW-0966">Cell projection</keyword>
<keyword evidence="1" id="KW-0282">Flagellum</keyword>
<dbReference type="Pfam" id="PF06289">
    <property type="entry name" value="FlbD"/>
    <property type="match status" value="1"/>
</dbReference>
<sequence length="75" mass="8123">MIAMTRLNGTELIINALLIESIEEVPDTLITLTTGKKIVALESAAEITSRIQHYLRQIGLVAAGTRMEQTEGPSS</sequence>
<name>A0A934MSL5_9BACL</name>
<dbReference type="InterPro" id="IPR009384">
    <property type="entry name" value="SwrD-like"/>
</dbReference>
<dbReference type="PANTHER" id="PTHR39185:SF1">
    <property type="entry name" value="SWARMING MOTILITY PROTEIN SWRD"/>
    <property type="match status" value="1"/>
</dbReference>
<reference evidence="1" key="1">
    <citation type="submission" date="2020-12" db="EMBL/GenBank/DDBJ databases">
        <authorList>
            <person name="Huq M.A."/>
        </authorList>
    </citation>
    <scope>NUCLEOTIDE SEQUENCE</scope>
    <source>
        <strain evidence="1">MAHUQ-46</strain>
    </source>
</reference>
<evidence type="ECO:0000313" key="1">
    <source>
        <dbReference type="EMBL" id="MBJ6363384.1"/>
    </source>
</evidence>
<proteinExistence type="predicted"/>